<evidence type="ECO:0000313" key="2">
    <source>
        <dbReference type="Proteomes" id="UP001595826"/>
    </source>
</evidence>
<proteinExistence type="predicted"/>
<evidence type="ECO:0000313" key="1">
    <source>
        <dbReference type="EMBL" id="MFC4268913.1"/>
    </source>
</evidence>
<sequence>MFNTLKIKKQYFILCLGVVFSSCLTNIDEEQEIDPCTTVTFSAEVKPIIDANCVQCHGTGGNFPNLTTYQGVSGNASNVKSQVVSRKMPIGSTLTDAETQAISCWVDAGAINN</sequence>
<dbReference type="Proteomes" id="UP001595826">
    <property type="component" value="Unassembled WGS sequence"/>
</dbReference>
<gene>
    <name evidence="1" type="ORF">ACFOWD_08365</name>
</gene>
<keyword evidence="2" id="KW-1185">Reference proteome</keyword>
<dbReference type="InterPro" id="IPR036909">
    <property type="entry name" value="Cyt_c-like_dom_sf"/>
</dbReference>
<reference evidence="2" key="1">
    <citation type="journal article" date="2019" name="Int. J. Syst. Evol. Microbiol.">
        <title>The Global Catalogue of Microorganisms (GCM) 10K type strain sequencing project: providing services to taxonomists for standard genome sequencing and annotation.</title>
        <authorList>
            <consortium name="The Broad Institute Genomics Platform"/>
            <consortium name="The Broad Institute Genome Sequencing Center for Infectious Disease"/>
            <person name="Wu L."/>
            <person name="Ma J."/>
        </authorList>
    </citation>
    <scope>NUCLEOTIDE SEQUENCE [LARGE SCALE GENOMIC DNA]</scope>
    <source>
        <strain evidence="2">CECT 8655</strain>
    </source>
</reference>
<dbReference type="SUPFAM" id="SSF46626">
    <property type="entry name" value="Cytochrome c"/>
    <property type="match status" value="1"/>
</dbReference>
<protein>
    <submittedName>
        <fullName evidence="1">Cytochrome c</fullName>
    </submittedName>
</protein>
<organism evidence="1 2">
    <name type="scientific">Polaribacter marinivivus</name>
    <dbReference type="NCBI Taxonomy" id="1524260"/>
    <lineage>
        <taxon>Bacteria</taxon>
        <taxon>Pseudomonadati</taxon>
        <taxon>Bacteroidota</taxon>
        <taxon>Flavobacteriia</taxon>
        <taxon>Flavobacteriales</taxon>
        <taxon>Flavobacteriaceae</taxon>
    </lineage>
</organism>
<dbReference type="PROSITE" id="PS51257">
    <property type="entry name" value="PROKAR_LIPOPROTEIN"/>
    <property type="match status" value="1"/>
</dbReference>
<comment type="caution">
    <text evidence="1">The sequence shown here is derived from an EMBL/GenBank/DDBJ whole genome shotgun (WGS) entry which is preliminary data.</text>
</comment>
<accession>A0ABV8RA90</accession>
<dbReference type="RefSeq" id="WP_377409728.1">
    <property type="nucleotide sequence ID" value="NZ_JBHSCY010000002.1"/>
</dbReference>
<dbReference type="EMBL" id="JBHSCY010000002">
    <property type="protein sequence ID" value="MFC4268913.1"/>
    <property type="molecule type" value="Genomic_DNA"/>
</dbReference>
<name>A0ABV8RA90_9FLAO</name>